<name>A0ABX2ZNQ3_9BACI</name>
<sequence length="254" mass="30111">MSEYWNAYFSFIDDKPATVVLDMEVTEEVNIEDYPTIVCIKLQLKNPDERGFPSKHELKVLEKVNKEIEKRINPKLYLNVGRVTTDGFRELVYYTSEQDPKMLIEVAEQIIVANNYAFGVYGMDEEELWEYYFEFLYPNQYHLQHISNAELIEQLKRSGDKLKLPRKVEHFILFNDEIKINEFINEIAKEGFNFEGKYSNIDEDLDEEYEFTVRISREDHVDVDSIDELTDFLIEASEHFGGHYDGWETLVIKK</sequence>
<evidence type="ECO:0000313" key="4">
    <source>
        <dbReference type="Proteomes" id="UP000094580"/>
    </source>
</evidence>
<dbReference type="Proteomes" id="UP000094580">
    <property type="component" value="Unassembled WGS sequence"/>
</dbReference>
<evidence type="ECO:0008006" key="5">
    <source>
        <dbReference type="Google" id="ProtNLM"/>
    </source>
</evidence>
<dbReference type="EMBL" id="MDKC01000032">
    <property type="protein sequence ID" value="ODG91027.1"/>
    <property type="molecule type" value="Genomic_DNA"/>
</dbReference>
<dbReference type="InterPro" id="IPR009671">
    <property type="entry name" value="RraB_dom"/>
</dbReference>
<organism evidence="3 4">
    <name type="scientific">Gottfriedia luciferensis</name>
    <dbReference type="NCBI Taxonomy" id="178774"/>
    <lineage>
        <taxon>Bacteria</taxon>
        <taxon>Bacillati</taxon>
        <taxon>Bacillota</taxon>
        <taxon>Bacilli</taxon>
        <taxon>Bacillales</taxon>
        <taxon>Bacillaceae</taxon>
        <taxon>Gottfriedia</taxon>
    </lineage>
</organism>
<comment type="caution">
    <text evidence="3">The sequence shown here is derived from an EMBL/GenBank/DDBJ whole genome shotgun (WGS) entry which is preliminary data.</text>
</comment>
<dbReference type="Gene3D" id="3.30.70.970">
    <property type="entry name" value="RraB-like"/>
    <property type="match status" value="1"/>
</dbReference>
<evidence type="ECO:0000259" key="1">
    <source>
        <dbReference type="Pfam" id="PF05117"/>
    </source>
</evidence>
<dbReference type="Pfam" id="PF06877">
    <property type="entry name" value="RraB"/>
    <property type="match status" value="1"/>
</dbReference>
<accession>A0ABX2ZNQ3</accession>
<protein>
    <recommendedName>
        <fullName evidence="5">TIGR01619 family protein</fullName>
    </recommendedName>
</protein>
<dbReference type="InterPro" id="IPR036701">
    <property type="entry name" value="RraB-like_sf"/>
</dbReference>
<keyword evidence="4" id="KW-1185">Reference proteome</keyword>
<gene>
    <name evidence="3" type="ORF">BED47_08315</name>
</gene>
<reference evidence="3 4" key="1">
    <citation type="submission" date="2016-07" db="EMBL/GenBank/DDBJ databases">
        <authorList>
            <person name="Townsley L."/>
            <person name="Shank E.A."/>
        </authorList>
    </citation>
    <scope>NUCLEOTIDE SEQUENCE [LARGE SCALE GENOMIC DNA]</scope>
    <source>
        <strain evidence="3 4">CH01</strain>
    </source>
</reference>
<evidence type="ECO:0000313" key="3">
    <source>
        <dbReference type="EMBL" id="ODG91027.1"/>
    </source>
</evidence>
<dbReference type="InterPro" id="IPR016097">
    <property type="entry name" value="DUF695"/>
</dbReference>
<feature type="domain" description="Regulator of ribonuclease activity B" evidence="2">
    <location>
        <begin position="146"/>
        <end position="249"/>
    </location>
</feature>
<dbReference type="Pfam" id="PF05117">
    <property type="entry name" value="DUF695"/>
    <property type="match status" value="1"/>
</dbReference>
<feature type="domain" description="DUF695" evidence="1">
    <location>
        <begin position="5"/>
        <end position="137"/>
    </location>
</feature>
<dbReference type="RefSeq" id="WP_025568394.1">
    <property type="nucleotide sequence ID" value="NZ_MDKC01000032.1"/>
</dbReference>
<dbReference type="SUPFAM" id="SSF89946">
    <property type="entry name" value="Hypothetical protein VC0424"/>
    <property type="match status" value="1"/>
</dbReference>
<evidence type="ECO:0000259" key="2">
    <source>
        <dbReference type="Pfam" id="PF06877"/>
    </source>
</evidence>
<proteinExistence type="predicted"/>